<name>A0A0D4CNF4_LIMMU</name>
<keyword evidence="2 5" id="KW-0812">Transmembrane</keyword>
<evidence type="ECO:0000256" key="4">
    <source>
        <dbReference type="ARBA" id="ARBA00023136"/>
    </source>
</evidence>
<accession>A0A0D4CNF4</accession>
<evidence type="ECO:0000256" key="2">
    <source>
        <dbReference type="ARBA" id="ARBA00022692"/>
    </source>
</evidence>
<reference evidence="7 8" key="1">
    <citation type="journal article" date="2012" name="J. Bacteriol.">
        <title>Genome sequence of Lactobacillus mucosae LM1, isolated from piglet feces.</title>
        <authorList>
            <person name="Lee J.H."/>
            <person name="Valeriano V.D."/>
            <person name="Shin Y.R."/>
            <person name="Chae J.P."/>
            <person name="Kim G.B."/>
            <person name="Ham J.S."/>
            <person name="Chun J."/>
            <person name="Kang D.K."/>
        </authorList>
    </citation>
    <scope>NUCLEOTIDE SEQUENCE [LARGE SCALE GENOMIC DNA]</scope>
    <source>
        <strain evidence="7 8">LM1</strain>
    </source>
</reference>
<dbReference type="HOGENOM" id="CLU_083873_1_2_9"/>
<gene>
    <name evidence="7" type="ORF">LBLM1_06725</name>
</gene>
<feature type="transmembrane region" description="Helical" evidence="5">
    <location>
        <begin position="96"/>
        <end position="120"/>
    </location>
</feature>
<protein>
    <recommendedName>
        <fullName evidence="6">GtrA/DPMS transmembrane domain-containing protein</fullName>
    </recommendedName>
</protein>
<keyword evidence="4 5" id="KW-0472">Membrane</keyword>
<dbReference type="Pfam" id="PF04138">
    <property type="entry name" value="GtrA_DPMS_TM"/>
    <property type="match status" value="1"/>
</dbReference>
<evidence type="ECO:0000313" key="8">
    <source>
        <dbReference type="Proteomes" id="UP000003645"/>
    </source>
</evidence>
<evidence type="ECO:0000259" key="6">
    <source>
        <dbReference type="Pfam" id="PF04138"/>
    </source>
</evidence>
<dbReference type="GO" id="GO:0016020">
    <property type="term" value="C:membrane"/>
    <property type="evidence" value="ECO:0007669"/>
    <property type="project" value="UniProtKB-SubCell"/>
</dbReference>
<feature type="transmembrane region" description="Helical" evidence="5">
    <location>
        <begin position="63"/>
        <end position="90"/>
    </location>
</feature>
<dbReference type="EMBL" id="CP011013">
    <property type="protein sequence ID" value="AJT51470.1"/>
    <property type="molecule type" value="Genomic_DNA"/>
</dbReference>
<dbReference type="Proteomes" id="UP000003645">
    <property type="component" value="Chromosome"/>
</dbReference>
<dbReference type="STRING" id="1130798.LBLM1_06725"/>
<evidence type="ECO:0000313" key="7">
    <source>
        <dbReference type="EMBL" id="AJT51470.1"/>
    </source>
</evidence>
<dbReference type="AlphaFoldDB" id="A0A0D4CNF4"/>
<evidence type="ECO:0000256" key="3">
    <source>
        <dbReference type="ARBA" id="ARBA00022989"/>
    </source>
</evidence>
<dbReference type="KEGG" id="lmu:LBLM1_06725"/>
<feature type="transmembrane region" description="Helical" evidence="5">
    <location>
        <begin position="32"/>
        <end position="51"/>
    </location>
</feature>
<feature type="domain" description="GtrA/DPMS transmembrane" evidence="6">
    <location>
        <begin position="7"/>
        <end position="150"/>
    </location>
</feature>
<evidence type="ECO:0000256" key="5">
    <source>
        <dbReference type="SAM" id="Phobius"/>
    </source>
</evidence>
<comment type="subcellular location">
    <subcellularLocation>
        <location evidence="1">Membrane</location>
        <topology evidence="1">Multi-pass membrane protein</topology>
    </subcellularLocation>
</comment>
<evidence type="ECO:0000256" key="1">
    <source>
        <dbReference type="ARBA" id="ARBA00004141"/>
    </source>
</evidence>
<feature type="transmembrane region" description="Helical" evidence="5">
    <location>
        <begin position="7"/>
        <end position="26"/>
    </location>
</feature>
<sequence>MKNEKIKYLFWGIVTTVFYFVVRLLLDTFVTPVLSATITEILTIFFAFYVNRRFVFTKQKSKSLVYQLITFFSGRIVVMFADMLITFLAIEKYYAFFIAVFKLNTLAYALDSIIGINYLTGYRLNNLFWICIIQIFAIVFNFIVSKYLSFK</sequence>
<organism evidence="7 8">
    <name type="scientific">Limosilactobacillus mucosae LM1</name>
    <dbReference type="NCBI Taxonomy" id="1130798"/>
    <lineage>
        <taxon>Bacteria</taxon>
        <taxon>Bacillati</taxon>
        <taxon>Bacillota</taxon>
        <taxon>Bacilli</taxon>
        <taxon>Lactobacillales</taxon>
        <taxon>Lactobacillaceae</taxon>
        <taxon>Limosilactobacillus</taxon>
    </lineage>
</organism>
<feature type="transmembrane region" description="Helical" evidence="5">
    <location>
        <begin position="127"/>
        <end position="148"/>
    </location>
</feature>
<proteinExistence type="predicted"/>
<dbReference type="GO" id="GO:0000271">
    <property type="term" value="P:polysaccharide biosynthetic process"/>
    <property type="evidence" value="ECO:0007669"/>
    <property type="project" value="InterPro"/>
</dbReference>
<keyword evidence="8" id="KW-1185">Reference proteome</keyword>
<keyword evidence="3 5" id="KW-1133">Transmembrane helix</keyword>
<dbReference type="InterPro" id="IPR007267">
    <property type="entry name" value="GtrA_DPMS_TM"/>
</dbReference>